<evidence type="ECO:0000256" key="1">
    <source>
        <dbReference type="SAM" id="MobiDB-lite"/>
    </source>
</evidence>
<dbReference type="AlphaFoldDB" id="A0A379WMZ0"/>
<accession>A0A379WMZ0</accession>
<evidence type="ECO:0000313" key="2">
    <source>
        <dbReference type="EMBL" id="SUH35505.1"/>
    </source>
</evidence>
<feature type="region of interest" description="Disordered" evidence="1">
    <location>
        <begin position="1"/>
        <end position="27"/>
    </location>
</feature>
<dbReference type="Pfam" id="PF16966">
    <property type="entry name" value="Porin_8"/>
    <property type="match status" value="1"/>
</dbReference>
<organism evidence="2 3">
    <name type="scientific">Salmonella enterica I</name>
    <dbReference type="NCBI Taxonomy" id="59201"/>
    <lineage>
        <taxon>Bacteria</taxon>
        <taxon>Pseudomonadati</taxon>
        <taxon>Pseudomonadota</taxon>
        <taxon>Gammaproteobacteria</taxon>
        <taxon>Enterobacterales</taxon>
        <taxon>Enterobacteriaceae</taxon>
        <taxon>Salmonella</taxon>
    </lineage>
</organism>
<dbReference type="InterPro" id="IPR016963">
    <property type="entry name" value="Glycoporin_RafY"/>
</dbReference>
<evidence type="ECO:0000313" key="3">
    <source>
        <dbReference type="Proteomes" id="UP000254712"/>
    </source>
</evidence>
<dbReference type="Proteomes" id="UP000254712">
    <property type="component" value="Unassembled WGS sequence"/>
</dbReference>
<sequence length="67" mass="7357">MDAASRSGSLTSTRTSANKDWAPGTNERWDINGRLLLGFDGYQRLDNGNFAGFSVQPLADPDRKNEP</sequence>
<reference evidence="2 3" key="1">
    <citation type="submission" date="2018-06" db="EMBL/GenBank/DDBJ databases">
        <authorList>
            <consortium name="Pathogen Informatics"/>
            <person name="Doyle S."/>
        </authorList>
    </citation>
    <scope>NUCLEOTIDE SEQUENCE [LARGE SCALE GENOMIC DNA]</scope>
    <source>
        <strain evidence="2 3">NCTC8261</strain>
    </source>
</reference>
<proteinExistence type="predicted"/>
<name>A0A379WMZ0_SALET</name>
<gene>
    <name evidence="2" type="ORF">NCTC8261_01732</name>
</gene>
<feature type="compositionally biased region" description="Low complexity" evidence="1">
    <location>
        <begin position="1"/>
        <end position="16"/>
    </location>
</feature>
<protein>
    <submittedName>
        <fullName evidence="2">Glycoporin</fullName>
    </submittedName>
</protein>
<dbReference type="EMBL" id="UGXT01000002">
    <property type="protein sequence ID" value="SUH35505.1"/>
    <property type="molecule type" value="Genomic_DNA"/>
</dbReference>